<comment type="caution">
    <text evidence="2">The sequence shown here is derived from an EMBL/GenBank/DDBJ whole genome shotgun (WGS) entry which is preliminary data.</text>
</comment>
<dbReference type="AlphaFoldDB" id="A0A0L0VNN3"/>
<sequence>MSSNYGKRPQIEILPSCKTIGFSKIKQFLQNGTEYLVPSSTNLHILSAWEKSTLLGHNCAVKKYLAFSGQRGRTKFNLPLSAADVEDFCMWAGRNNYISNPKKINATTLKKYLVGLKAWHTFHAVRFPDWNRDRLTLILKGSTKADKATTNTRKKPAVMLWHLVFLYNTLCKGSNFDRALADLVLVAFWGLARLSELTYDSDAGDVYHSKSILTSDVTFSPDGTLPRTVLLTVRGAKTAGPGESQLIALGSQPNVLCPVRAVERRLAETGSTPTSLFGYNAGSVRMHLTRRRAVDRIQQVLFDGGHEHLLGHSFRVGGASFRNAYGMSSEDICRIGRWVSSCYRVYLRQYSQQDVHRTSKLLSILNSAWRRIDV</sequence>
<dbReference type="PANTHER" id="PTHR34605">
    <property type="entry name" value="PHAGE_INTEGRASE DOMAIN-CONTAINING PROTEIN"/>
    <property type="match status" value="1"/>
</dbReference>
<dbReference type="STRING" id="1165861.A0A0L0VNN3"/>
<name>A0A0L0VNN3_9BASI</name>
<dbReference type="Proteomes" id="UP000054564">
    <property type="component" value="Unassembled WGS sequence"/>
</dbReference>
<keyword evidence="3" id="KW-1185">Reference proteome</keyword>
<proteinExistence type="predicted"/>
<dbReference type="InterPro" id="IPR011010">
    <property type="entry name" value="DNA_brk_join_enz"/>
</dbReference>
<gene>
    <name evidence="2" type="ORF">PSTG_05776</name>
</gene>
<evidence type="ECO:0000256" key="1">
    <source>
        <dbReference type="ARBA" id="ARBA00023172"/>
    </source>
</evidence>
<reference evidence="3" key="1">
    <citation type="submission" date="2014-03" db="EMBL/GenBank/DDBJ databases">
        <title>The Genome Sequence of Puccinia striiformis f. sp. tritici PST-78.</title>
        <authorList>
            <consortium name="The Broad Institute Genome Sequencing Platform"/>
            <person name="Cuomo C."/>
            <person name="Hulbert S."/>
            <person name="Chen X."/>
            <person name="Walker B."/>
            <person name="Young S.K."/>
            <person name="Zeng Q."/>
            <person name="Gargeya S."/>
            <person name="Fitzgerald M."/>
            <person name="Haas B."/>
            <person name="Abouelleil A."/>
            <person name="Alvarado L."/>
            <person name="Arachchi H.M."/>
            <person name="Berlin A.M."/>
            <person name="Chapman S.B."/>
            <person name="Goldberg J."/>
            <person name="Griggs A."/>
            <person name="Gujja S."/>
            <person name="Hansen M."/>
            <person name="Howarth C."/>
            <person name="Imamovic A."/>
            <person name="Larimer J."/>
            <person name="McCowan C."/>
            <person name="Montmayeur A."/>
            <person name="Murphy C."/>
            <person name="Neiman D."/>
            <person name="Pearson M."/>
            <person name="Priest M."/>
            <person name="Roberts A."/>
            <person name="Saif S."/>
            <person name="Shea T."/>
            <person name="Sisk P."/>
            <person name="Sykes S."/>
            <person name="Wortman J."/>
            <person name="Nusbaum C."/>
            <person name="Birren B."/>
        </authorList>
    </citation>
    <scope>NUCLEOTIDE SEQUENCE [LARGE SCALE GENOMIC DNA]</scope>
    <source>
        <strain evidence="3">race PST-78</strain>
    </source>
</reference>
<organism evidence="2 3">
    <name type="scientific">Puccinia striiformis f. sp. tritici PST-78</name>
    <dbReference type="NCBI Taxonomy" id="1165861"/>
    <lineage>
        <taxon>Eukaryota</taxon>
        <taxon>Fungi</taxon>
        <taxon>Dikarya</taxon>
        <taxon>Basidiomycota</taxon>
        <taxon>Pucciniomycotina</taxon>
        <taxon>Pucciniomycetes</taxon>
        <taxon>Pucciniales</taxon>
        <taxon>Pucciniaceae</taxon>
        <taxon>Puccinia</taxon>
    </lineage>
</organism>
<evidence type="ECO:0000313" key="2">
    <source>
        <dbReference type="EMBL" id="KNF00884.1"/>
    </source>
</evidence>
<evidence type="ECO:0000313" key="3">
    <source>
        <dbReference type="Proteomes" id="UP000054564"/>
    </source>
</evidence>
<dbReference type="GO" id="GO:0003677">
    <property type="term" value="F:DNA binding"/>
    <property type="evidence" value="ECO:0007669"/>
    <property type="project" value="InterPro"/>
</dbReference>
<dbReference type="PANTHER" id="PTHR34605:SF3">
    <property type="entry name" value="P CELL-TYPE AGGLUTINATION PROTEIN MAP4-LIKE-RELATED"/>
    <property type="match status" value="1"/>
</dbReference>
<accession>A0A0L0VNN3</accession>
<protein>
    <recommendedName>
        <fullName evidence="4">Tyr recombinase domain-containing protein</fullName>
    </recommendedName>
</protein>
<evidence type="ECO:0008006" key="4">
    <source>
        <dbReference type="Google" id="ProtNLM"/>
    </source>
</evidence>
<dbReference type="SUPFAM" id="SSF56349">
    <property type="entry name" value="DNA breaking-rejoining enzymes"/>
    <property type="match status" value="1"/>
</dbReference>
<dbReference type="GO" id="GO:0006310">
    <property type="term" value="P:DNA recombination"/>
    <property type="evidence" value="ECO:0007669"/>
    <property type="project" value="UniProtKB-KW"/>
</dbReference>
<dbReference type="InterPro" id="IPR013762">
    <property type="entry name" value="Integrase-like_cat_sf"/>
</dbReference>
<dbReference type="Gene3D" id="1.10.443.10">
    <property type="entry name" value="Intergrase catalytic core"/>
    <property type="match status" value="1"/>
</dbReference>
<keyword evidence="1" id="KW-0233">DNA recombination</keyword>
<dbReference type="GO" id="GO:0015074">
    <property type="term" value="P:DNA integration"/>
    <property type="evidence" value="ECO:0007669"/>
    <property type="project" value="InterPro"/>
</dbReference>
<dbReference type="EMBL" id="AJIL01000033">
    <property type="protein sequence ID" value="KNF00884.1"/>
    <property type="molecule type" value="Genomic_DNA"/>
</dbReference>
<dbReference type="InterPro" id="IPR052925">
    <property type="entry name" value="Phage_Integrase-like_Recomb"/>
</dbReference>